<dbReference type="GO" id="GO:0016020">
    <property type="term" value="C:membrane"/>
    <property type="evidence" value="ECO:0007669"/>
    <property type="project" value="UniProtKB-SubCell"/>
</dbReference>
<feature type="transmembrane region" description="Helical" evidence="7">
    <location>
        <begin position="34"/>
        <end position="56"/>
    </location>
</feature>
<evidence type="ECO:0000256" key="3">
    <source>
        <dbReference type="ARBA" id="ARBA00022679"/>
    </source>
</evidence>
<feature type="transmembrane region" description="Helical" evidence="7">
    <location>
        <begin position="107"/>
        <end position="125"/>
    </location>
</feature>
<name>A0A2T1LY68_9CHRO</name>
<dbReference type="GO" id="GO:0016780">
    <property type="term" value="F:phosphotransferase activity, for other substituted phosphate groups"/>
    <property type="evidence" value="ECO:0007669"/>
    <property type="project" value="TreeGrafter"/>
</dbReference>
<evidence type="ECO:0000259" key="8">
    <source>
        <dbReference type="Pfam" id="PF02397"/>
    </source>
</evidence>
<reference evidence="9 10" key="1">
    <citation type="submission" date="2018-03" db="EMBL/GenBank/DDBJ databases">
        <title>The ancient ancestry and fast evolution of plastids.</title>
        <authorList>
            <person name="Moore K.R."/>
            <person name="Magnabosco C."/>
            <person name="Momper L."/>
            <person name="Gold D.A."/>
            <person name="Bosak T."/>
            <person name="Fournier G.P."/>
        </authorList>
    </citation>
    <scope>NUCLEOTIDE SEQUENCE [LARGE SCALE GENOMIC DNA]</scope>
    <source>
        <strain evidence="9 10">CCALA 016</strain>
    </source>
</reference>
<gene>
    <name evidence="9" type="ORF">C7H19_11025</name>
</gene>
<dbReference type="OrthoDB" id="9808602at2"/>
<evidence type="ECO:0000313" key="9">
    <source>
        <dbReference type="EMBL" id="PSF37326.1"/>
    </source>
</evidence>
<evidence type="ECO:0000256" key="5">
    <source>
        <dbReference type="ARBA" id="ARBA00022989"/>
    </source>
</evidence>
<feature type="transmembrane region" description="Helical" evidence="7">
    <location>
        <begin position="137"/>
        <end position="158"/>
    </location>
</feature>
<organism evidence="9 10">
    <name type="scientific">Aphanothece hegewaldii CCALA 016</name>
    <dbReference type="NCBI Taxonomy" id="2107694"/>
    <lineage>
        <taxon>Bacteria</taxon>
        <taxon>Bacillati</taxon>
        <taxon>Cyanobacteriota</taxon>
        <taxon>Cyanophyceae</taxon>
        <taxon>Oscillatoriophycideae</taxon>
        <taxon>Chroococcales</taxon>
        <taxon>Aphanothecaceae</taxon>
        <taxon>Aphanothece</taxon>
    </lineage>
</organism>
<dbReference type="PANTHER" id="PTHR30576:SF23">
    <property type="entry name" value="GLUCOSYLTRANSFERASE"/>
    <property type="match status" value="1"/>
</dbReference>
<comment type="caution">
    <text evidence="9">The sequence shown here is derived from an EMBL/GenBank/DDBJ whole genome shotgun (WGS) entry which is preliminary data.</text>
</comment>
<evidence type="ECO:0000256" key="4">
    <source>
        <dbReference type="ARBA" id="ARBA00022692"/>
    </source>
</evidence>
<comment type="similarity">
    <text evidence="2">Belongs to the bacterial sugar transferase family.</text>
</comment>
<keyword evidence="4 7" id="KW-0812">Transmembrane</keyword>
<feature type="transmembrane region" description="Helical" evidence="7">
    <location>
        <begin position="76"/>
        <end position="95"/>
    </location>
</feature>
<dbReference type="EMBL" id="PXOH01000010">
    <property type="protein sequence ID" value="PSF37326.1"/>
    <property type="molecule type" value="Genomic_DNA"/>
</dbReference>
<comment type="subcellular location">
    <subcellularLocation>
        <location evidence="1">Membrane</location>
        <topology evidence="1">Multi-pass membrane protein</topology>
    </subcellularLocation>
</comment>
<dbReference type="Pfam" id="PF02397">
    <property type="entry name" value="Bac_transf"/>
    <property type="match status" value="1"/>
</dbReference>
<keyword evidence="10" id="KW-1185">Reference proteome</keyword>
<evidence type="ECO:0000256" key="2">
    <source>
        <dbReference type="ARBA" id="ARBA00006464"/>
    </source>
</evidence>
<evidence type="ECO:0000256" key="1">
    <source>
        <dbReference type="ARBA" id="ARBA00004141"/>
    </source>
</evidence>
<protein>
    <submittedName>
        <fullName evidence="9">Glucosyltransferase</fullName>
    </submittedName>
</protein>
<dbReference type="Proteomes" id="UP000239001">
    <property type="component" value="Unassembled WGS sequence"/>
</dbReference>
<evidence type="ECO:0000256" key="7">
    <source>
        <dbReference type="SAM" id="Phobius"/>
    </source>
</evidence>
<accession>A0A2T1LY68</accession>
<evidence type="ECO:0000256" key="6">
    <source>
        <dbReference type="ARBA" id="ARBA00023136"/>
    </source>
</evidence>
<feature type="transmembrane region" description="Helical" evidence="7">
    <location>
        <begin position="290"/>
        <end position="311"/>
    </location>
</feature>
<dbReference type="InterPro" id="IPR003362">
    <property type="entry name" value="Bact_transf"/>
</dbReference>
<sequence>MMKLKTKSYSFSEDIRASRPFQWVRHPTEQGYRVAILLLSDILALAGAWQIARYLNQFYSPLPPQLVWWSWFDIPSLFWVFVGCTLLLFAKGNLYSVPKSSQNYLRTVKLISSVYLLSLVLIYFYDPKVDPPRSLFFTAWFSSVVFVLFGRLVATLILGQIQTRKPKKPIFIIASASQLPKLIQILQRRSQYQVVGVALASTANSSTTLNSILASKAVEVLAEDLPQTDLASALYWNLRRTGITLRLLPSSREILYRRGVSEIMAGLPTLRVETSLLVGWDYRVKRIIDFIGSFVGIILLSPLFLIIALIIKLSSKGPIFFRQERTGLQGKTFYMWKFRTMVNNASQLQSQLEAHNESQDGIMFKMKNDPRIIPFGHLMRRTSIDELPQLFNVLMGQMSLVGPRPLPLRDVEKFQAWHHIRHQVVPGITGLWQISGRSDIQDFNDAARLDLFYIDNWSLNLDLDILVETARIVLFGKGAY</sequence>
<dbReference type="PANTHER" id="PTHR30576">
    <property type="entry name" value="COLANIC BIOSYNTHESIS UDP-GLUCOSE LIPID CARRIER TRANSFERASE"/>
    <property type="match status" value="1"/>
</dbReference>
<dbReference type="InterPro" id="IPR017475">
    <property type="entry name" value="EPS_sugar_tfrase"/>
</dbReference>
<keyword evidence="5 7" id="KW-1133">Transmembrane helix</keyword>
<proteinExistence type="inferred from homology"/>
<keyword evidence="6 7" id="KW-0472">Membrane</keyword>
<dbReference type="NCBIfam" id="TIGR03025">
    <property type="entry name" value="EPS_sugtrans"/>
    <property type="match status" value="1"/>
</dbReference>
<dbReference type="AlphaFoldDB" id="A0A2T1LY68"/>
<feature type="domain" description="Bacterial sugar transferase" evidence="8">
    <location>
        <begin position="285"/>
        <end position="474"/>
    </location>
</feature>
<reference evidence="9 10" key="2">
    <citation type="submission" date="2018-03" db="EMBL/GenBank/DDBJ databases">
        <authorList>
            <person name="Keele B.F."/>
        </authorList>
    </citation>
    <scope>NUCLEOTIDE SEQUENCE [LARGE SCALE GENOMIC DNA]</scope>
    <source>
        <strain evidence="9 10">CCALA 016</strain>
    </source>
</reference>
<keyword evidence="3 9" id="KW-0808">Transferase</keyword>
<evidence type="ECO:0000313" key="10">
    <source>
        <dbReference type="Proteomes" id="UP000239001"/>
    </source>
</evidence>